<comment type="catalytic activity">
    <reaction evidence="9">
        <text>feruloyl-polysaccharide + H2O = ferulate + polysaccharide.</text>
        <dbReference type="EC" id="3.1.1.73"/>
    </reaction>
</comment>
<keyword evidence="5 10" id="KW-0732">Signal</keyword>
<keyword evidence="12" id="KW-1185">Reference proteome</keyword>
<comment type="subcellular location">
    <subcellularLocation>
        <location evidence="1">Secreted</location>
    </subcellularLocation>
</comment>
<keyword evidence="7" id="KW-0119">Carbohydrate metabolism</keyword>
<evidence type="ECO:0000313" key="12">
    <source>
        <dbReference type="Proteomes" id="UP001152607"/>
    </source>
</evidence>
<evidence type="ECO:0000313" key="11">
    <source>
        <dbReference type="EMBL" id="CAI6340710.1"/>
    </source>
</evidence>
<dbReference type="Pfam" id="PF00756">
    <property type="entry name" value="Esterase"/>
    <property type="match status" value="1"/>
</dbReference>
<dbReference type="AlphaFoldDB" id="A0A9W4URA7"/>
<proteinExistence type="predicted"/>
<dbReference type="PANTHER" id="PTHR38050">
    <property type="match status" value="1"/>
</dbReference>
<evidence type="ECO:0000256" key="8">
    <source>
        <dbReference type="ARBA" id="ARBA00023326"/>
    </source>
</evidence>
<gene>
    <name evidence="11" type="ORF">PDIGIT_LOCUS13894</name>
</gene>
<evidence type="ECO:0000256" key="7">
    <source>
        <dbReference type="ARBA" id="ARBA00023277"/>
    </source>
</evidence>
<dbReference type="InterPro" id="IPR043595">
    <property type="entry name" value="FaeB/C/D"/>
</dbReference>
<evidence type="ECO:0000256" key="10">
    <source>
        <dbReference type="SAM" id="SignalP"/>
    </source>
</evidence>
<dbReference type="OrthoDB" id="424610at2759"/>
<evidence type="ECO:0000256" key="2">
    <source>
        <dbReference type="ARBA" id="ARBA00013091"/>
    </source>
</evidence>
<name>A0A9W4URA7_9PLEO</name>
<dbReference type="Proteomes" id="UP001152607">
    <property type="component" value="Unassembled WGS sequence"/>
</dbReference>
<dbReference type="EMBL" id="CAOQHR010000011">
    <property type="protein sequence ID" value="CAI6340710.1"/>
    <property type="molecule type" value="Genomic_DNA"/>
</dbReference>
<keyword evidence="6" id="KW-0378">Hydrolase</keyword>
<keyword evidence="3" id="KW-0964">Secreted</keyword>
<dbReference type="SUPFAM" id="SSF53474">
    <property type="entry name" value="alpha/beta-Hydrolases"/>
    <property type="match status" value="1"/>
</dbReference>
<keyword evidence="8" id="KW-0624">Polysaccharide degradation</keyword>
<dbReference type="EC" id="3.1.1.73" evidence="2"/>
<comment type="caution">
    <text evidence="11">The sequence shown here is derived from an EMBL/GenBank/DDBJ whole genome shotgun (WGS) entry which is preliminary data.</text>
</comment>
<organism evidence="11 12">
    <name type="scientific">Periconia digitata</name>
    <dbReference type="NCBI Taxonomy" id="1303443"/>
    <lineage>
        <taxon>Eukaryota</taxon>
        <taxon>Fungi</taxon>
        <taxon>Dikarya</taxon>
        <taxon>Ascomycota</taxon>
        <taxon>Pezizomycotina</taxon>
        <taxon>Dothideomycetes</taxon>
        <taxon>Pleosporomycetidae</taxon>
        <taxon>Pleosporales</taxon>
        <taxon>Massarineae</taxon>
        <taxon>Periconiaceae</taxon>
        <taxon>Periconia</taxon>
    </lineage>
</organism>
<accession>A0A9W4URA7</accession>
<evidence type="ECO:0000256" key="3">
    <source>
        <dbReference type="ARBA" id="ARBA00022525"/>
    </source>
</evidence>
<dbReference type="Gene3D" id="3.40.50.1820">
    <property type="entry name" value="alpha/beta hydrolase"/>
    <property type="match status" value="1"/>
</dbReference>
<dbReference type="GO" id="GO:0030600">
    <property type="term" value="F:feruloyl esterase activity"/>
    <property type="evidence" value="ECO:0007669"/>
    <property type="project" value="UniProtKB-EC"/>
</dbReference>
<feature type="signal peptide" evidence="10">
    <location>
        <begin position="1"/>
        <end position="21"/>
    </location>
</feature>
<evidence type="ECO:0000256" key="4">
    <source>
        <dbReference type="ARBA" id="ARBA00022651"/>
    </source>
</evidence>
<evidence type="ECO:0000256" key="5">
    <source>
        <dbReference type="ARBA" id="ARBA00022729"/>
    </source>
</evidence>
<evidence type="ECO:0000256" key="6">
    <source>
        <dbReference type="ARBA" id="ARBA00022801"/>
    </source>
</evidence>
<sequence length="310" mass="33337">MKDLLPTLLTLALALPATTSAAAIHALRAESQSDGCSKTHDWAGQTKEFKLTSDGRERNYRLHLPKNYKNGQRAPLIIAYHGSGGTPEDVEQQMRFSEAGVNADMVVAYPAGVNKNWQGPTYATKGVSDKNFTTDLIASLTSNYCIEPSSIFAAGHSNGGGFVGTLACSPGHGGQFAAFAANSGAFYTDVDGDKRCSPASKLTPFLEIHGTKDDVIPYEPTKDGRGGPLPKIPDLMDRWAVRNACDRENKDVSSPAENVQHISWTCGADSTKGAVQHYRIDGHGHSWAEAKSGVDGTKVFMDFFKQNAKK</sequence>
<protein>
    <recommendedName>
        <fullName evidence="2">feruloyl esterase</fullName>
        <ecNumber evidence="2">3.1.1.73</ecNumber>
    </recommendedName>
</protein>
<feature type="chain" id="PRO_5040963863" description="feruloyl esterase" evidence="10">
    <location>
        <begin position="22"/>
        <end position="310"/>
    </location>
</feature>
<dbReference type="GO" id="GO:0005576">
    <property type="term" value="C:extracellular region"/>
    <property type="evidence" value="ECO:0007669"/>
    <property type="project" value="UniProtKB-SubCell"/>
</dbReference>
<evidence type="ECO:0000256" key="1">
    <source>
        <dbReference type="ARBA" id="ARBA00004613"/>
    </source>
</evidence>
<dbReference type="GO" id="GO:0045493">
    <property type="term" value="P:xylan catabolic process"/>
    <property type="evidence" value="ECO:0007669"/>
    <property type="project" value="UniProtKB-KW"/>
</dbReference>
<evidence type="ECO:0000256" key="9">
    <source>
        <dbReference type="ARBA" id="ARBA00034075"/>
    </source>
</evidence>
<keyword evidence="4" id="KW-0858">Xylan degradation</keyword>
<dbReference type="PANTHER" id="PTHR38050:SF2">
    <property type="entry name" value="FERULOYL ESTERASE C-RELATED"/>
    <property type="match status" value="1"/>
</dbReference>
<dbReference type="InterPro" id="IPR029058">
    <property type="entry name" value="AB_hydrolase_fold"/>
</dbReference>
<reference evidence="11" key="1">
    <citation type="submission" date="2023-01" db="EMBL/GenBank/DDBJ databases">
        <authorList>
            <person name="Van Ghelder C."/>
            <person name="Rancurel C."/>
        </authorList>
    </citation>
    <scope>NUCLEOTIDE SEQUENCE</scope>
    <source>
        <strain evidence="11">CNCM I-4278</strain>
    </source>
</reference>
<dbReference type="InterPro" id="IPR000801">
    <property type="entry name" value="Esterase-like"/>
</dbReference>